<dbReference type="EMBL" id="CADCWO010000258">
    <property type="protein sequence ID" value="CAA9590261.1"/>
    <property type="molecule type" value="Genomic_DNA"/>
</dbReference>
<accession>A0A6J4VV39</accession>
<dbReference type="AlphaFoldDB" id="A0A6J4VV39"/>
<feature type="region of interest" description="Disordered" evidence="1">
    <location>
        <begin position="139"/>
        <end position="192"/>
    </location>
</feature>
<evidence type="ECO:0000313" key="2">
    <source>
        <dbReference type="EMBL" id="CAA9590261.1"/>
    </source>
</evidence>
<name>A0A6J4VV39_9CYAN</name>
<proteinExistence type="predicted"/>
<organism evidence="2">
    <name type="scientific">uncultured Synechococcales cyanobacterium</name>
    <dbReference type="NCBI Taxonomy" id="1936017"/>
    <lineage>
        <taxon>Bacteria</taxon>
        <taxon>Bacillati</taxon>
        <taxon>Cyanobacteriota</taxon>
        <taxon>Cyanophyceae</taxon>
        <taxon>Synechococcales</taxon>
        <taxon>environmental samples</taxon>
    </lineage>
</organism>
<evidence type="ECO:0000256" key="1">
    <source>
        <dbReference type="SAM" id="MobiDB-lite"/>
    </source>
</evidence>
<protein>
    <submittedName>
        <fullName evidence="2">Uncharacterized protein</fullName>
    </submittedName>
</protein>
<gene>
    <name evidence="2" type="ORF">AVDCRST_MAG81-5016</name>
</gene>
<feature type="region of interest" description="Disordered" evidence="1">
    <location>
        <begin position="70"/>
        <end position="92"/>
    </location>
</feature>
<sequence length="228" mass="25073">MQIENKVQEIATTTALAAAQDFLSTLPPEASQAVCPNFLSSLSEDVQADLQAVIHSRLQWSLQALKAELDEQQRQAQRRKAAPSPAMTPAPQPVMLPQAELRDNASASIEVPAKPVPSAEPQPLPVPVVQPRRQHVLVPKSTSRHQAEAFSTSPPLAAPKLNDVPSSQLELPITDEPTSLKPYQRRRDKEPQLTREEIFKAHSISPTDFASRPAEAVRRRRRTSIASS</sequence>
<feature type="region of interest" description="Disordered" evidence="1">
    <location>
        <begin position="204"/>
        <end position="228"/>
    </location>
</feature>
<reference evidence="2" key="1">
    <citation type="submission" date="2020-02" db="EMBL/GenBank/DDBJ databases">
        <authorList>
            <person name="Meier V. D."/>
        </authorList>
    </citation>
    <scope>NUCLEOTIDE SEQUENCE</scope>
    <source>
        <strain evidence="2">AVDCRST_MAG81</strain>
    </source>
</reference>
<feature type="compositionally biased region" description="Basic residues" evidence="1">
    <location>
        <begin position="218"/>
        <end position="228"/>
    </location>
</feature>